<proteinExistence type="predicted"/>
<reference evidence="2" key="2">
    <citation type="journal article" date="2014" name="ISME J.">
        <title>Microbial stratification in low pH oxic and suboxic macroscopic growths along an acid mine drainage.</title>
        <authorList>
            <person name="Mendez-Garcia C."/>
            <person name="Mesa V."/>
            <person name="Sprenger R.R."/>
            <person name="Richter M."/>
            <person name="Diez M.S."/>
            <person name="Solano J."/>
            <person name="Bargiela R."/>
            <person name="Golyshina O.V."/>
            <person name="Manteca A."/>
            <person name="Ramos J.L."/>
            <person name="Gallego J.R."/>
            <person name="Llorente I."/>
            <person name="Martins Dos Santos V.A."/>
            <person name="Jensen O.N."/>
            <person name="Pelaez A.I."/>
            <person name="Sanchez J."/>
            <person name="Ferrer M."/>
        </authorList>
    </citation>
    <scope>NUCLEOTIDE SEQUENCE</scope>
</reference>
<evidence type="ECO:0000256" key="1">
    <source>
        <dbReference type="SAM" id="MobiDB-lite"/>
    </source>
</evidence>
<dbReference type="AlphaFoldDB" id="T1AWX2"/>
<dbReference type="Gene3D" id="3.90.1530.10">
    <property type="entry name" value="Conserved hypothetical protein from pyrococcus furiosus pfu- 392566-001, ParB domain"/>
    <property type="match status" value="1"/>
</dbReference>
<comment type="caution">
    <text evidence="2">The sequence shown here is derived from an EMBL/GenBank/DDBJ whole genome shotgun (WGS) entry which is preliminary data.</text>
</comment>
<protein>
    <submittedName>
        <fullName evidence="2">Y4yB</fullName>
    </submittedName>
</protein>
<feature type="non-terminal residue" evidence="2">
    <location>
        <position position="1"/>
    </location>
</feature>
<feature type="region of interest" description="Disordered" evidence="1">
    <location>
        <begin position="66"/>
        <end position="90"/>
    </location>
</feature>
<dbReference type="SUPFAM" id="SSF110849">
    <property type="entry name" value="ParB/Sulfiredoxin"/>
    <property type="match status" value="1"/>
</dbReference>
<dbReference type="InterPro" id="IPR036086">
    <property type="entry name" value="ParB/Sulfiredoxin_sf"/>
</dbReference>
<organism evidence="2">
    <name type="scientific">mine drainage metagenome</name>
    <dbReference type="NCBI Taxonomy" id="410659"/>
    <lineage>
        <taxon>unclassified sequences</taxon>
        <taxon>metagenomes</taxon>
        <taxon>ecological metagenomes</taxon>
    </lineage>
</organism>
<sequence>HHRYAALLQLGAERVPAWVLEYDAPEVRLDRWSPGPPITKAEVVARARAGHLFSIQTTRHTIAADLPARPTPLTQLGVRPRRAEARPPGT</sequence>
<gene>
    <name evidence="2" type="ORF">B1A_14573</name>
</gene>
<reference evidence="2" key="1">
    <citation type="submission" date="2013-08" db="EMBL/GenBank/DDBJ databases">
        <authorList>
            <person name="Mendez C."/>
            <person name="Richter M."/>
            <person name="Ferrer M."/>
            <person name="Sanchez J."/>
        </authorList>
    </citation>
    <scope>NUCLEOTIDE SEQUENCE</scope>
</reference>
<evidence type="ECO:0000313" key="2">
    <source>
        <dbReference type="EMBL" id="EQD46570.1"/>
    </source>
</evidence>
<accession>T1AWX2</accession>
<feature type="compositionally biased region" description="Basic and acidic residues" evidence="1">
    <location>
        <begin position="81"/>
        <end position="90"/>
    </location>
</feature>
<name>T1AWX2_9ZZZZ</name>
<dbReference type="EMBL" id="AUZX01010696">
    <property type="protein sequence ID" value="EQD46570.1"/>
    <property type="molecule type" value="Genomic_DNA"/>
</dbReference>